<gene>
    <name evidence="1" type="ORF">JYZ213_LOCUS11267</name>
    <name evidence="2" type="ORF">OXD698_LOCUS38167</name>
</gene>
<protein>
    <submittedName>
        <fullName evidence="2">Uncharacterized protein</fullName>
    </submittedName>
</protein>
<sequence length="185" mass="21411">MELNNRNRDGAATPIDDIILCLPSTFDLAPQILLKHIDLLITKLNVSNTKYISDAMLSISPNKELIRVLIEYVSYRNLIKSIIKPIWNNHPHQDVRVCLILSLFHFIGKTCSKENINIIWKILEKAAMDNYPPIIKSLFASPRRTSRSRSSKLKTSLKEIFERFVKEIQFKVLDHSTLLEARLWA</sequence>
<name>A0A819Y8L9_9BILA</name>
<reference evidence="2" key="1">
    <citation type="submission" date="2021-02" db="EMBL/GenBank/DDBJ databases">
        <authorList>
            <person name="Nowell W R."/>
        </authorList>
    </citation>
    <scope>NUCLEOTIDE SEQUENCE</scope>
</reference>
<comment type="caution">
    <text evidence="2">The sequence shown here is derived from an EMBL/GenBank/DDBJ whole genome shotgun (WGS) entry which is preliminary data.</text>
</comment>
<proteinExistence type="predicted"/>
<dbReference type="AlphaFoldDB" id="A0A819Y8L9"/>
<dbReference type="Proteomes" id="UP000663844">
    <property type="component" value="Unassembled WGS sequence"/>
</dbReference>
<evidence type="ECO:0000313" key="2">
    <source>
        <dbReference type="EMBL" id="CAF4152898.1"/>
    </source>
</evidence>
<accession>A0A819Y8L9</accession>
<organism evidence="2 3">
    <name type="scientific">Adineta steineri</name>
    <dbReference type="NCBI Taxonomy" id="433720"/>
    <lineage>
        <taxon>Eukaryota</taxon>
        <taxon>Metazoa</taxon>
        <taxon>Spiralia</taxon>
        <taxon>Gnathifera</taxon>
        <taxon>Rotifera</taxon>
        <taxon>Eurotatoria</taxon>
        <taxon>Bdelloidea</taxon>
        <taxon>Adinetida</taxon>
        <taxon>Adinetidae</taxon>
        <taxon>Adineta</taxon>
    </lineage>
</organism>
<dbReference type="Proteomes" id="UP000663845">
    <property type="component" value="Unassembled WGS sequence"/>
</dbReference>
<dbReference type="EMBL" id="CAJOAZ010007060">
    <property type="protein sequence ID" value="CAF4152898.1"/>
    <property type="molecule type" value="Genomic_DNA"/>
</dbReference>
<evidence type="ECO:0000313" key="1">
    <source>
        <dbReference type="EMBL" id="CAF0914525.1"/>
    </source>
</evidence>
<dbReference type="EMBL" id="CAJNOG010000084">
    <property type="protein sequence ID" value="CAF0914525.1"/>
    <property type="molecule type" value="Genomic_DNA"/>
</dbReference>
<evidence type="ECO:0000313" key="3">
    <source>
        <dbReference type="Proteomes" id="UP000663844"/>
    </source>
</evidence>